<dbReference type="GO" id="GO:0020037">
    <property type="term" value="F:heme binding"/>
    <property type="evidence" value="ECO:0007669"/>
    <property type="project" value="InterPro"/>
</dbReference>
<comment type="cofactor">
    <cofactor evidence="1 8">
        <name>heme</name>
        <dbReference type="ChEBI" id="CHEBI:30413"/>
    </cofactor>
</comment>
<dbReference type="InterPro" id="IPR050364">
    <property type="entry name" value="Cytochrome_P450_fung"/>
</dbReference>
<evidence type="ECO:0000256" key="3">
    <source>
        <dbReference type="ARBA" id="ARBA00022617"/>
    </source>
</evidence>
<dbReference type="Pfam" id="PF00067">
    <property type="entry name" value="p450"/>
    <property type="match status" value="1"/>
</dbReference>
<keyword evidence="3 8" id="KW-0349">Heme</keyword>
<dbReference type="PANTHER" id="PTHR46300">
    <property type="entry name" value="P450, PUTATIVE (EUROFUNG)-RELATED-RELATED"/>
    <property type="match status" value="1"/>
</dbReference>
<keyword evidence="4 8" id="KW-0479">Metal-binding</keyword>
<dbReference type="GO" id="GO:0005506">
    <property type="term" value="F:iron ion binding"/>
    <property type="evidence" value="ECO:0007669"/>
    <property type="project" value="InterPro"/>
</dbReference>
<name>A0A5N7A454_9EURO</name>
<dbReference type="AlphaFoldDB" id="A0A5N7A454"/>
<keyword evidence="7 9" id="KW-0503">Monooxygenase</keyword>
<evidence type="ECO:0000256" key="6">
    <source>
        <dbReference type="ARBA" id="ARBA00023004"/>
    </source>
</evidence>
<sequence>MSTNLAFIIVSCMLGLYLVHDFLYPKTKPLPPGPRPLPLIGNIHQHQSSSPWGKHQEWHRKYGPIITLKLGSRTVIMLGSHKVVRDFARMGFLYSSRPRLILVGEWMFSGMLPALMPNGAQWEASHKLIAPLFGGNAVKAYNEVEDLESARMVYELLGKQWYSTYFRTYASGIANLLGYGHRDGPDEAARVEALIYEAFGAVSIDKVLVDLYPCLNHLPAVFAKFKLTARSHQKHVLDLWSMRAKRAIQRSDVWSWAQVVHKNKPEDVVSWEHFIFLLFELESAATITTAQFLNIFVAVALEHPDSIQRAQQELDAVVGRDRLPSFAEQDQLPYLNAFILEIARHRTMVPVGFPHAAMEEGEYMGYRIPTDALIISNQWLLNMDESTYDNPEVFRPDRWIENPSLPLPSLFGFGRRKCPGERMAKDSIFIAIARLLWVFDIKQSGQEKYVSSTDTHNLLYIPQIENVTFEVRSTKHRAVVERQWREMDKHERHLMERISRHM</sequence>
<dbReference type="PRINTS" id="PR00463">
    <property type="entry name" value="EP450I"/>
</dbReference>
<dbReference type="GeneID" id="43657003"/>
<evidence type="ECO:0000313" key="10">
    <source>
        <dbReference type="EMBL" id="KAE8364637.1"/>
    </source>
</evidence>
<dbReference type="GO" id="GO:0004497">
    <property type="term" value="F:monooxygenase activity"/>
    <property type="evidence" value="ECO:0007669"/>
    <property type="project" value="UniProtKB-KW"/>
</dbReference>
<keyword evidence="5 9" id="KW-0560">Oxidoreductase</keyword>
<keyword evidence="6 8" id="KW-0408">Iron</keyword>
<reference evidence="10 11" key="1">
    <citation type="submission" date="2019-04" db="EMBL/GenBank/DDBJ databases">
        <title>Friends and foes A comparative genomics studyof 23 Aspergillus species from section Flavi.</title>
        <authorList>
            <consortium name="DOE Joint Genome Institute"/>
            <person name="Kjaerbolling I."/>
            <person name="Vesth T."/>
            <person name="Frisvad J.C."/>
            <person name="Nybo J.L."/>
            <person name="Theobald S."/>
            <person name="Kildgaard S."/>
            <person name="Isbrandt T."/>
            <person name="Kuo A."/>
            <person name="Sato A."/>
            <person name="Lyhne E.K."/>
            <person name="Kogle M.E."/>
            <person name="Wiebenga A."/>
            <person name="Kun R.S."/>
            <person name="Lubbers R.J."/>
            <person name="Makela M.R."/>
            <person name="Barry K."/>
            <person name="Chovatia M."/>
            <person name="Clum A."/>
            <person name="Daum C."/>
            <person name="Haridas S."/>
            <person name="He G."/>
            <person name="LaButti K."/>
            <person name="Lipzen A."/>
            <person name="Mondo S."/>
            <person name="Riley R."/>
            <person name="Salamov A."/>
            <person name="Simmons B.A."/>
            <person name="Magnuson J.K."/>
            <person name="Henrissat B."/>
            <person name="Mortensen U.H."/>
            <person name="Larsen T.O."/>
            <person name="Devries R.P."/>
            <person name="Grigoriev I.V."/>
            <person name="Machida M."/>
            <person name="Baker S.E."/>
            <person name="Andersen M.R."/>
        </authorList>
    </citation>
    <scope>NUCLEOTIDE SEQUENCE [LARGE SCALE GENOMIC DNA]</scope>
    <source>
        <strain evidence="10 11">CBS 763.97</strain>
    </source>
</reference>
<dbReference type="InterPro" id="IPR036396">
    <property type="entry name" value="Cyt_P450_sf"/>
</dbReference>
<evidence type="ECO:0000313" key="11">
    <source>
        <dbReference type="Proteomes" id="UP000326268"/>
    </source>
</evidence>
<dbReference type="RefSeq" id="XP_031927718.1">
    <property type="nucleotide sequence ID" value="XM_032072557.1"/>
</dbReference>
<evidence type="ECO:0000256" key="1">
    <source>
        <dbReference type="ARBA" id="ARBA00001971"/>
    </source>
</evidence>
<dbReference type="SUPFAM" id="SSF48264">
    <property type="entry name" value="Cytochrome P450"/>
    <property type="match status" value="1"/>
</dbReference>
<dbReference type="PANTHER" id="PTHR46300:SF1">
    <property type="entry name" value="P450, PUTATIVE (EUROFUNG)-RELATED"/>
    <property type="match status" value="1"/>
</dbReference>
<dbReference type="InterPro" id="IPR002401">
    <property type="entry name" value="Cyt_P450_E_grp-I"/>
</dbReference>
<dbReference type="Proteomes" id="UP000326268">
    <property type="component" value="Unassembled WGS sequence"/>
</dbReference>
<keyword evidence="11" id="KW-1185">Reference proteome</keyword>
<dbReference type="GO" id="GO:0016705">
    <property type="term" value="F:oxidoreductase activity, acting on paired donors, with incorporation or reduction of molecular oxygen"/>
    <property type="evidence" value="ECO:0007669"/>
    <property type="project" value="InterPro"/>
</dbReference>
<evidence type="ECO:0000256" key="4">
    <source>
        <dbReference type="ARBA" id="ARBA00022723"/>
    </source>
</evidence>
<evidence type="ECO:0000256" key="8">
    <source>
        <dbReference type="PIRSR" id="PIRSR602401-1"/>
    </source>
</evidence>
<organism evidence="10 11">
    <name type="scientific">Aspergillus caelatus</name>
    <dbReference type="NCBI Taxonomy" id="61420"/>
    <lineage>
        <taxon>Eukaryota</taxon>
        <taxon>Fungi</taxon>
        <taxon>Dikarya</taxon>
        <taxon>Ascomycota</taxon>
        <taxon>Pezizomycotina</taxon>
        <taxon>Eurotiomycetes</taxon>
        <taxon>Eurotiomycetidae</taxon>
        <taxon>Eurotiales</taxon>
        <taxon>Aspergillaceae</taxon>
        <taxon>Aspergillus</taxon>
        <taxon>Aspergillus subgen. Circumdati</taxon>
    </lineage>
</organism>
<dbReference type="OrthoDB" id="1470350at2759"/>
<dbReference type="InterPro" id="IPR017972">
    <property type="entry name" value="Cyt_P450_CS"/>
</dbReference>
<evidence type="ECO:0000256" key="9">
    <source>
        <dbReference type="RuleBase" id="RU000461"/>
    </source>
</evidence>
<evidence type="ECO:0000256" key="7">
    <source>
        <dbReference type="ARBA" id="ARBA00023033"/>
    </source>
</evidence>
<dbReference type="InterPro" id="IPR001128">
    <property type="entry name" value="Cyt_P450"/>
</dbReference>
<accession>A0A5N7A454</accession>
<evidence type="ECO:0000256" key="2">
    <source>
        <dbReference type="ARBA" id="ARBA00010617"/>
    </source>
</evidence>
<gene>
    <name evidence="10" type="ORF">BDV27DRAFT_157684</name>
</gene>
<dbReference type="PROSITE" id="PS00086">
    <property type="entry name" value="CYTOCHROME_P450"/>
    <property type="match status" value="1"/>
</dbReference>
<comment type="similarity">
    <text evidence="2 9">Belongs to the cytochrome P450 family.</text>
</comment>
<evidence type="ECO:0000256" key="5">
    <source>
        <dbReference type="ARBA" id="ARBA00023002"/>
    </source>
</evidence>
<protein>
    <submittedName>
        <fullName evidence="10">Cytochrome P450</fullName>
    </submittedName>
</protein>
<dbReference type="Gene3D" id="1.10.630.10">
    <property type="entry name" value="Cytochrome P450"/>
    <property type="match status" value="1"/>
</dbReference>
<dbReference type="EMBL" id="ML737647">
    <property type="protein sequence ID" value="KAE8364637.1"/>
    <property type="molecule type" value="Genomic_DNA"/>
</dbReference>
<feature type="binding site" description="axial binding residue" evidence="8">
    <location>
        <position position="418"/>
    </location>
    <ligand>
        <name>heme</name>
        <dbReference type="ChEBI" id="CHEBI:30413"/>
    </ligand>
    <ligandPart>
        <name>Fe</name>
        <dbReference type="ChEBI" id="CHEBI:18248"/>
    </ligandPart>
</feature>
<proteinExistence type="inferred from homology"/>